<name>A0A0E9MUQ3_9BACT</name>
<dbReference type="InterPro" id="IPR000866">
    <property type="entry name" value="AhpC/TSA"/>
</dbReference>
<comment type="caution">
    <text evidence="5">The sequence shown here is derived from an EMBL/GenBank/DDBJ whole genome shotgun (WGS) entry which is preliminary data.</text>
</comment>
<reference evidence="5 6" key="1">
    <citation type="submission" date="2015-04" db="EMBL/GenBank/DDBJ databases">
        <title>Whole genome shotgun sequence of Flavihumibacter petaseus NBRC 106054.</title>
        <authorList>
            <person name="Miyazawa S."/>
            <person name="Hosoyama A."/>
            <person name="Hashimoto M."/>
            <person name="Noguchi M."/>
            <person name="Tsuchikane K."/>
            <person name="Ohji S."/>
            <person name="Yamazoe A."/>
            <person name="Ichikawa N."/>
            <person name="Kimura A."/>
            <person name="Fujita N."/>
        </authorList>
    </citation>
    <scope>NUCLEOTIDE SEQUENCE [LARGE SCALE GENOMIC DNA]</scope>
    <source>
        <strain evidence="5 6">NBRC 106054</strain>
    </source>
</reference>
<protein>
    <submittedName>
        <fullName evidence="5">Peroxiredoxin</fullName>
    </submittedName>
</protein>
<evidence type="ECO:0000256" key="2">
    <source>
        <dbReference type="ARBA" id="ARBA00023284"/>
    </source>
</evidence>
<feature type="active site" description="Cysteine sulfenic acid (-SOH) intermediate; for peroxidase activity" evidence="3">
    <location>
        <position position="45"/>
    </location>
</feature>
<dbReference type="SUPFAM" id="SSF52833">
    <property type="entry name" value="Thioredoxin-like"/>
    <property type="match status" value="1"/>
</dbReference>
<dbReference type="Proteomes" id="UP000033121">
    <property type="component" value="Unassembled WGS sequence"/>
</dbReference>
<evidence type="ECO:0000256" key="3">
    <source>
        <dbReference type="PIRSR" id="PIRSR000239-1"/>
    </source>
</evidence>
<evidence type="ECO:0000256" key="1">
    <source>
        <dbReference type="ARBA" id="ARBA00023002"/>
    </source>
</evidence>
<dbReference type="InterPro" id="IPR024706">
    <property type="entry name" value="Peroxiredoxin_AhpC-typ"/>
</dbReference>
<proteinExistence type="predicted"/>
<dbReference type="InterPro" id="IPR013766">
    <property type="entry name" value="Thioredoxin_domain"/>
</dbReference>
<dbReference type="GO" id="GO:0016209">
    <property type="term" value="F:antioxidant activity"/>
    <property type="evidence" value="ECO:0007669"/>
    <property type="project" value="InterPro"/>
</dbReference>
<gene>
    <name evidence="5" type="ORF">FPE01S_01_03210</name>
</gene>
<dbReference type="STRING" id="1220578.FPE01S_01_03210"/>
<dbReference type="EMBL" id="BBWV01000001">
    <property type="protein sequence ID" value="GAO41309.1"/>
    <property type="molecule type" value="Genomic_DNA"/>
</dbReference>
<dbReference type="PANTHER" id="PTHR43110:SF1">
    <property type="entry name" value="THIOL PEROXIDASE"/>
    <property type="match status" value="1"/>
</dbReference>
<dbReference type="RefSeq" id="WP_046367199.1">
    <property type="nucleotide sequence ID" value="NZ_BBWV01000001.1"/>
</dbReference>
<dbReference type="PIRSF" id="PIRSF000239">
    <property type="entry name" value="AHPC"/>
    <property type="match status" value="1"/>
</dbReference>
<evidence type="ECO:0000313" key="6">
    <source>
        <dbReference type="Proteomes" id="UP000033121"/>
    </source>
</evidence>
<keyword evidence="6" id="KW-1185">Reference proteome</keyword>
<dbReference type="InterPro" id="IPR050455">
    <property type="entry name" value="Tpx_Peroxidase_subfamily"/>
</dbReference>
<dbReference type="OrthoDB" id="9809746at2"/>
<accession>A0A0E9MUQ3</accession>
<dbReference type="Gene3D" id="3.40.30.10">
    <property type="entry name" value="Glutaredoxin"/>
    <property type="match status" value="1"/>
</dbReference>
<keyword evidence="1" id="KW-0560">Oxidoreductase</keyword>
<dbReference type="AlphaFoldDB" id="A0A0E9MUQ3"/>
<feature type="domain" description="Thioredoxin" evidence="4">
    <location>
        <begin position="3"/>
        <end position="156"/>
    </location>
</feature>
<sequence length="156" mass="17636">MHPVPGQPAPDFNLFSSEKIRVSLYEQRGENVLLLFYPQAFSSVCTAELCNVRDNLTLYNQLDARVFAISVDSVYTLAKFKADQRLNFTLLSDFNKETSAAYGVLMESFSFDMRGVSMRAAFVIDRMGIVKYAEVLENVKEQPDFEAINKTLEGLP</sequence>
<dbReference type="PROSITE" id="PS51352">
    <property type="entry name" value="THIOREDOXIN_2"/>
    <property type="match status" value="1"/>
</dbReference>
<dbReference type="Pfam" id="PF00578">
    <property type="entry name" value="AhpC-TSA"/>
    <property type="match status" value="1"/>
</dbReference>
<dbReference type="GO" id="GO:0016491">
    <property type="term" value="F:oxidoreductase activity"/>
    <property type="evidence" value="ECO:0007669"/>
    <property type="project" value="UniProtKB-KW"/>
</dbReference>
<keyword evidence="2" id="KW-0676">Redox-active center</keyword>
<dbReference type="PANTHER" id="PTHR43110">
    <property type="entry name" value="THIOL PEROXIDASE"/>
    <property type="match status" value="1"/>
</dbReference>
<dbReference type="InterPro" id="IPR036249">
    <property type="entry name" value="Thioredoxin-like_sf"/>
</dbReference>
<evidence type="ECO:0000259" key="4">
    <source>
        <dbReference type="PROSITE" id="PS51352"/>
    </source>
</evidence>
<evidence type="ECO:0000313" key="5">
    <source>
        <dbReference type="EMBL" id="GAO41309.1"/>
    </source>
</evidence>
<organism evidence="5 6">
    <name type="scientific">Flavihumibacter petaseus NBRC 106054</name>
    <dbReference type="NCBI Taxonomy" id="1220578"/>
    <lineage>
        <taxon>Bacteria</taxon>
        <taxon>Pseudomonadati</taxon>
        <taxon>Bacteroidota</taxon>
        <taxon>Chitinophagia</taxon>
        <taxon>Chitinophagales</taxon>
        <taxon>Chitinophagaceae</taxon>
        <taxon>Flavihumibacter</taxon>
    </lineage>
</organism>